<dbReference type="NCBIfam" id="TIGR02994">
    <property type="entry name" value="ectoine_eutE"/>
    <property type="match status" value="1"/>
</dbReference>
<comment type="cofactor">
    <cofactor evidence="1">
        <name>Zn(2+)</name>
        <dbReference type="ChEBI" id="CHEBI:29105"/>
    </cofactor>
</comment>
<dbReference type="CDD" id="cd06252">
    <property type="entry name" value="M14_ASTE_ASPA-like"/>
    <property type="match status" value="1"/>
</dbReference>
<evidence type="ECO:0000256" key="1">
    <source>
        <dbReference type="ARBA" id="ARBA00001947"/>
    </source>
</evidence>
<keyword evidence="4" id="KW-0862">Zinc</keyword>
<proteinExistence type="predicted"/>
<evidence type="ECO:0000259" key="5">
    <source>
        <dbReference type="Pfam" id="PF24827"/>
    </source>
</evidence>
<evidence type="ECO:0000256" key="4">
    <source>
        <dbReference type="ARBA" id="ARBA00022833"/>
    </source>
</evidence>
<name>A0A8B2NX09_9HYPH</name>
<dbReference type="InterPro" id="IPR014336">
    <property type="entry name" value="DoeB"/>
</dbReference>
<dbReference type="InterPro" id="IPR043795">
    <property type="entry name" value="N-alpha-Ac-DABA-like"/>
</dbReference>
<dbReference type="SUPFAM" id="SSF53187">
    <property type="entry name" value="Zn-dependent exopeptidases"/>
    <property type="match status" value="1"/>
</dbReference>
<dbReference type="Proteomes" id="UP000249590">
    <property type="component" value="Unassembled WGS sequence"/>
</dbReference>
<keyword evidence="2" id="KW-0479">Metal-binding</keyword>
<dbReference type="PANTHER" id="PTHR37326:SF1">
    <property type="entry name" value="BLL3975 PROTEIN"/>
    <property type="match status" value="1"/>
</dbReference>
<accession>A0A8B2NX09</accession>
<dbReference type="GO" id="GO:0016811">
    <property type="term" value="F:hydrolase activity, acting on carbon-nitrogen (but not peptide) bonds, in linear amides"/>
    <property type="evidence" value="ECO:0007669"/>
    <property type="project" value="InterPro"/>
</dbReference>
<dbReference type="InterPro" id="IPR055438">
    <property type="entry name" value="AstE_AspA_cat"/>
</dbReference>
<reference evidence="6 7" key="1">
    <citation type="submission" date="2018-05" db="EMBL/GenBank/DDBJ databases">
        <title>Acuticoccus sediminis sp. nov., isolated from deep-sea sediment of Indian Ocean.</title>
        <authorList>
            <person name="Liu X."/>
            <person name="Lai Q."/>
            <person name="Du Y."/>
            <person name="Sun F."/>
            <person name="Zhang X."/>
            <person name="Wang S."/>
            <person name="Shao Z."/>
        </authorList>
    </citation>
    <scope>NUCLEOTIDE SEQUENCE [LARGE SCALE GENOMIC DNA]</scope>
    <source>
        <strain evidence="6 7">PTG4-2</strain>
    </source>
</reference>
<evidence type="ECO:0000313" key="6">
    <source>
        <dbReference type="EMBL" id="RAI03200.1"/>
    </source>
</evidence>
<dbReference type="PIRSF" id="PIRSF039012">
    <property type="entry name" value="ASP"/>
    <property type="match status" value="1"/>
</dbReference>
<dbReference type="AlphaFoldDB" id="A0A8B2NX09"/>
<organism evidence="6 7">
    <name type="scientific">Acuticoccus sediminis</name>
    <dbReference type="NCBI Taxonomy" id="2184697"/>
    <lineage>
        <taxon>Bacteria</taxon>
        <taxon>Pseudomonadati</taxon>
        <taxon>Pseudomonadota</taxon>
        <taxon>Alphaproteobacteria</taxon>
        <taxon>Hyphomicrobiales</taxon>
        <taxon>Amorphaceae</taxon>
        <taxon>Acuticoccus</taxon>
    </lineage>
</organism>
<dbReference type="GO" id="GO:0016788">
    <property type="term" value="F:hydrolase activity, acting on ester bonds"/>
    <property type="evidence" value="ECO:0007669"/>
    <property type="project" value="InterPro"/>
</dbReference>
<protein>
    <submittedName>
        <fullName evidence="6">N-alpha-acetyl diaminobutyric acid deacetylase DoeB</fullName>
    </submittedName>
</protein>
<dbReference type="GO" id="GO:0046872">
    <property type="term" value="F:metal ion binding"/>
    <property type="evidence" value="ECO:0007669"/>
    <property type="project" value="UniProtKB-KW"/>
</dbReference>
<dbReference type="Gene3D" id="3.40.630.10">
    <property type="entry name" value="Zn peptidases"/>
    <property type="match status" value="1"/>
</dbReference>
<evidence type="ECO:0000256" key="2">
    <source>
        <dbReference type="ARBA" id="ARBA00022723"/>
    </source>
</evidence>
<dbReference type="RefSeq" id="WP_111341675.1">
    <property type="nucleotide sequence ID" value="NZ_QHHQ01000001.1"/>
</dbReference>
<comment type="caution">
    <text evidence="6">The sequence shown here is derived from an EMBL/GenBank/DDBJ whole genome shotgun (WGS) entry which is preliminary data.</text>
</comment>
<dbReference type="PANTHER" id="PTHR37326">
    <property type="entry name" value="BLL3975 PROTEIN"/>
    <property type="match status" value="1"/>
</dbReference>
<feature type="domain" description="Succinylglutamate desuccinylase/Aspartoacylase catalytic" evidence="5">
    <location>
        <begin position="50"/>
        <end position="236"/>
    </location>
</feature>
<dbReference type="EMBL" id="QHHQ01000001">
    <property type="protein sequence ID" value="RAI03200.1"/>
    <property type="molecule type" value="Genomic_DNA"/>
</dbReference>
<sequence length="333" mass="35686">MSLAHNPIVPSVPFDEDGKHHGYLRLPYSRNDSAWGSVMIPITVIKNGHGPTALLTGGNHGDEYEGPIALQALCHELETEDVTGRVIIVPFMNHPAFLAGTRVSPLDNGNLNRLFPGRPDGTPTEKIADYFIRTLVPMADIVLDFHSGGKTLEFVPFAAAHVLDDAEHQTRCVAAMMAFNAPYSMTLREIDAVGMFDTSVEGLGKTFISTEIYGGGTASARSARIARKGTVNTLKHAGILKGEPDMAPSMAIDTTPAGCYHFAELTGMMEPLLDLGETVSEGDALMRIWLTTITGEPPLTVRSKRDGILAGRHFPGLVKLGDCLAVVASPVEA</sequence>
<evidence type="ECO:0000256" key="3">
    <source>
        <dbReference type="ARBA" id="ARBA00022801"/>
    </source>
</evidence>
<keyword evidence="3" id="KW-0378">Hydrolase</keyword>
<dbReference type="Pfam" id="PF24827">
    <property type="entry name" value="AstE_AspA_cat"/>
    <property type="match status" value="1"/>
</dbReference>
<gene>
    <name evidence="6" type="primary">doeB</name>
    <name evidence="6" type="ORF">DLJ53_01360</name>
</gene>
<dbReference type="InterPro" id="IPR053138">
    <property type="entry name" value="N-alpha-Ac-DABA_deacetylase"/>
</dbReference>
<evidence type="ECO:0000313" key="7">
    <source>
        <dbReference type="Proteomes" id="UP000249590"/>
    </source>
</evidence>
<dbReference type="OrthoDB" id="9782876at2"/>
<keyword evidence="7" id="KW-1185">Reference proteome</keyword>